<dbReference type="RefSeq" id="WP_235050730.1">
    <property type="nucleotide sequence ID" value="NZ_JAKFHA010000002.1"/>
</dbReference>
<gene>
    <name evidence="1" type="ORF">LZ495_05230</name>
</gene>
<reference evidence="1" key="1">
    <citation type="submission" date="2022-01" db="EMBL/GenBank/DDBJ databases">
        <title>Genome-Based Taxonomic Classification of the Phylum Actinobacteria.</title>
        <authorList>
            <person name="Gao Y."/>
        </authorList>
    </citation>
    <scope>NUCLEOTIDE SEQUENCE</scope>
    <source>
        <strain evidence="1">KLBMP 8922</strain>
    </source>
</reference>
<name>A0AA41PWH1_9ACTN</name>
<accession>A0AA41PWH1</accession>
<comment type="caution">
    <text evidence="1">The sequence shown here is derived from an EMBL/GenBank/DDBJ whole genome shotgun (WGS) entry which is preliminary data.</text>
</comment>
<proteinExistence type="predicted"/>
<sequence>MHSRLPLVTRSSEVQRSTNEYKLKPIKAAVRSMLGAPVSTDTGRVGRVRAGRSVEQAIGISTDEFERAKDSNVTYARNVFPLLDLGLTRNDCTRYLTAHGFGDTPKSACVGCPFSGNSRWRRMRDEQPEEFADAVAFDHALRNGNASANAKGKRLRGKAYLHRSMVPLDQAPIDRVTRGEWKTRQVDIFDAVADQLAEDGDPDGCSPWACRSGAPVADVA</sequence>
<keyword evidence="2" id="KW-1185">Reference proteome</keyword>
<organism evidence="1 2">
    <name type="scientific">Yinghuangia soli</name>
    <dbReference type="NCBI Taxonomy" id="2908204"/>
    <lineage>
        <taxon>Bacteria</taxon>
        <taxon>Bacillati</taxon>
        <taxon>Actinomycetota</taxon>
        <taxon>Actinomycetes</taxon>
        <taxon>Kitasatosporales</taxon>
        <taxon>Streptomycetaceae</taxon>
        <taxon>Yinghuangia</taxon>
    </lineage>
</organism>
<evidence type="ECO:0000313" key="1">
    <source>
        <dbReference type="EMBL" id="MCF2526625.1"/>
    </source>
</evidence>
<evidence type="ECO:0000313" key="2">
    <source>
        <dbReference type="Proteomes" id="UP001165378"/>
    </source>
</evidence>
<dbReference type="Proteomes" id="UP001165378">
    <property type="component" value="Unassembled WGS sequence"/>
</dbReference>
<dbReference type="EMBL" id="JAKFHA010000002">
    <property type="protein sequence ID" value="MCF2526625.1"/>
    <property type="molecule type" value="Genomic_DNA"/>
</dbReference>
<dbReference type="AlphaFoldDB" id="A0AA41PWH1"/>
<protein>
    <submittedName>
        <fullName evidence="1">Uncharacterized protein</fullName>
    </submittedName>
</protein>